<evidence type="ECO:0000313" key="3">
    <source>
        <dbReference type="Proteomes" id="UP000661435"/>
    </source>
</evidence>
<gene>
    <name evidence="2" type="ORF">H8S57_15100</name>
</gene>
<dbReference type="EMBL" id="JACOPP010000034">
    <property type="protein sequence ID" value="MBC5735043.1"/>
    <property type="molecule type" value="Genomic_DNA"/>
</dbReference>
<dbReference type="RefSeq" id="WP_186908833.1">
    <property type="nucleotide sequence ID" value="NZ_JACOPP010000034.1"/>
</dbReference>
<keyword evidence="1" id="KW-0732">Signal</keyword>
<dbReference type="AlphaFoldDB" id="A0A8J6J7C4"/>
<evidence type="ECO:0000313" key="2">
    <source>
        <dbReference type="EMBL" id="MBC5735043.1"/>
    </source>
</evidence>
<accession>A0A8J6J7C4</accession>
<reference evidence="2" key="1">
    <citation type="submission" date="2020-08" db="EMBL/GenBank/DDBJ databases">
        <title>Genome public.</title>
        <authorList>
            <person name="Liu C."/>
            <person name="Sun Q."/>
        </authorList>
    </citation>
    <scope>NUCLEOTIDE SEQUENCE</scope>
    <source>
        <strain evidence="2">NSJ-51</strain>
    </source>
</reference>
<evidence type="ECO:0000256" key="1">
    <source>
        <dbReference type="SAM" id="SignalP"/>
    </source>
</evidence>
<sequence>MRQSVLLPLLLAALLPLTACARAEEAPETPEADGTAVKQVRLVDTAQDGSLIVAGEARGDVLTLSPDEVSILWDGVERSPEALRDGMLLEVGYGGTILETYPAQFYQPRSITVLEEGEDLCGLYLQVLNDLWADALGGESGVETIGVDASALEGLSEGEADAMAYAFGMAHQTGLPLRGTFDELTEQGYIEPAGDGPGRWPGGALFRLEGSADTGFQVCCWTGTEVIWRCSAAQDAAGNWSYRTDSAALACGGSKPNIPKGGPPV</sequence>
<keyword evidence="3" id="KW-1185">Reference proteome</keyword>
<protein>
    <recommendedName>
        <fullName evidence="4">Lipoprotein</fullName>
    </recommendedName>
</protein>
<name>A0A8J6J7C4_9FIRM</name>
<evidence type="ECO:0008006" key="4">
    <source>
        <dbReference type="Google" id="ProtNLM"/>
    </source>
</evidence>
<proteinExistence type="predicted"/>
<comment type="caution">
    <text evidence="2">The sequence shown here is derived from an EMBL/GenBank/DDBJ whole genome shotgun (WGS) entry which is preliminary data.</text>
</comment>
<feature type="signal peptide" evidence="1">
    <location>
        <begin position="1"/>
        <end position="21"/>
    </location>
</feature>
<organism evidence="2 3">
    <name type="scientific">Lawsonibacter hominis</name>
    <dbReference type="NCBI Taxonomy" id="2763053"/>
    <lineage>
        <taxon>Bacteria</taxon>
        <taxon>Bacillati</taxon>
        <taxon>Bacillota</taxon>
        <taxon>Clostridia</taxon>
        <taxon>Eubacteriales</taxon>
        <taxon>Oscillospiraceae</taxon>
        <taxon>Lawsonibacter</taxon>
    </lineage>
</organism>
<feature type="chain" id="PRO_5035197968" description="Lipoprotein" evidence="1">
    <location>
        <begin position="22"/>
        <end position="265"/>
    </location>
</feature>
<dbReference type="Proteomes" id="UP000661435">
    <property type="component" value="Unassembled WGS sequence"/>
</dbReference>